<feature type="transmembrane region" description="Helical" evidence="1">
    <location>
        <begin position="171"/>
        <end position="191"/>
    </location>
</feature>
<dbReference type="EMBL" id="MN740346">
    <property type="protein sequence ID" value="QHU01667.1"/>
    <property type="molecule type" value="Genomic_DNA"/>
</dbReference>
<keyword evidence="1" id="KW-1133">Transmembrane helix</keyword>
<name>A0A6C0JAU0_9ZZZZ</name>
<feature type="transmembrane region" description="Helical" evidence="1">
    <location>
        <begin position="20"/>
        <end position="44"/>
    </location>
</feature>
<organism evidence="2">
    <name type="scientific">viral metagenome</name>
    <dbReference type="NCBI Taxonomy" id="1070528"/>
    <lineage>
        <taxon>unclassified sequences</taxon>
        <taxon>metagenomes</taxon>
        <taxon>organismal metagenomes</taxon>
    </lineage>
</organism>
<proteinExistence type="predicted"/>
<keyword evidence="1" id="KW-0812">Transmembrane</keyword>
<feature type="transmembrane region" description="Helical" evidence="1">
    <location>
        <begin position="212"/>
        <end position="233"/>
    </location>
</feature>
<keyword evidence="1" id="KW-0472">Membrane</keyword>
<reference evidence="2" key="1">
    <citation type="journal article" date="2020" name="Nature">
        <title>Giant virus diversity and host interactions through global metagenomics.</title>
        <authorList>
            <person name="Schulz F."/>
            <person name="Roux S."/>
            <person name="Paez-Espino D."/>
            <person name="Jungbluth S."/>
            <person name="Walsh D.A."/>
            <person name="Denef V.J."/>
            <person name="McMahon K.D."/>
            <person name="Konstantinidis K.T."/>
            <person name="Eloe-Fadrosh E.A."/>
            <person name="Kyrpides N.C."/>
            <person name="Woyke T."/>
        </authorList>
    </citation>
    <scope>NUCLEOTIDE SEQUENCE</scope>
    <source>
        <strain evidence="2">GVMAG-M-3300025874-2</strain>
    </source>
</reference>
<evidence type="ECO:0000256" key="1">
    <source>
        <dbReference type="SAM" id="Phobius"/>
    </source>
</evidence>
<sequence length="243" mass="28012">MGLLSENKICEGPESYINVVGYSVVIWLFAIVIPQLVVFSYIVLSGTVFKNFGDDYLFGIKLNRFPLLFSFIIIILFTLYKSFVLNVDYQLFKTLKEKDDYNNVFKKLLVFFKGNFIKTILFTILFLVLTYISFRTEKRNHTSYVLINLGILAGISVAIVTFLKQSGYHDFIHIIMSSFTTILLSFILFIVSTHLNSPKIETIFKDKTVKTSFLLICLISVTIALYQLKSIIYKVLLNQKSYT</sequence>
<protein>
    <submittedName>
        <fullName evidence="2">Uncharacterized protein</fullName>
    </submittedName>
</protein>
<feature type="transmembrane region" description="Helical" evidence="1">
    <location>
        <begin position="146"/>
        <end position="165"/>
    </location>
</feature>
<dbReference type="AlphaFoldDB" id="A0A6C0JAU0"/>
<feature type="transmembrane region" description="Helical" evidence="1">
    <location>
        <begin position="65"/>
        <end position="83"/>
    </location>
</feature>
<evidence type="ECO:0000313" key="2">
    <source>
        <dbReference type="EMBL" id="QHU01667.1"/>
    </source>
</evidence>
<feature type="transmembrane region" description="Helical" evidence="1">
    <location>
        <begin position="116"/>
        <end position="134"/>
    </location>
</feature>
<accession>A0A6C0JAU0</accession>